<organism evidence="3 4">
    <name type="scientific">Nitrosococcus wardiae</name>
    <dbReference type="NCBI Taxonomy" id="1814290"/>
    <lineage>
        <taxon>Bacteria</taxon>
        <taxon>Pseudomonadati</taxon>
        <taxon>Pseudomonadota</taxon>
        <taxon>Gammaproteobacteria</taxon>
        <taxon>Chromatiales</taxon>
        <taxon>Chromatiaceae</taxon>
        <taxon>Nitrosococcus</taxon>
    </lineage>
</organism>
<reference evidence="3 4" key="1">
    <citation type="submission" date="2019-03" db="EMBL/GenBank/DDBJ databases">
        <title>The genome sequence of Nitrosococcus wardiae strain D1FHST reveals the archetypal metabolic capacity of ammonia-oxidizing Gammaproteobacteria.</title>
        <authorList>
            <person name="Wang L."/>
            <person name="Lim C.K."/>
            <person name="Hanson T.E."/>
            <person name="Dang H."/>
            <person name="Klotz M.G."/>
        </authorList>
    </citation>
    <scope>NUCLEOTIDE SEQUENCE [LARGE SCALE GENOMIC DNA]</scope>
    <source>
        <strain evidence="3 4">D1FHS</strain>
    </source>
</reference>
<feature type="region of interest" description="Disordered" evidence="2">
    <location>
        <begin position="129"/>
        <end position="148"/>
    </location>
</feature>
<dbReference type="PANTHER" id="PTHR35024">
    <property type="entry name" value="HYPOTHETICAL CYTOSOLIC PROTEIN"/>
    <property type="match status" value="1"/>
</dbReference>
<comment type="similarity">
    <text evidence="1">Belongs to the bactofilin family.</text>
</comment>
<sequence length="148" mass="16322">MFKFQKKSKRRIQLDTLIGEYTRLEGNITFSGGLRVEGYIKGDVIAEDEDSLLTISQDGAIEGQVKVPYIILSGSVTGDVHASERIDLAHQARIHGDVYYHFIEMAVGAKINGSLIHMEEKQIPNLKLAAGPDIETPPPVHGLKESHT</sequence>
<dbReference type="PANTHER" id="PTHR35024:SF4">
    <property type="entry name" value="POLYMER-FORMING CYTOSKELETAL PROTEIN"/>
    <property type="match status" value="1"/>
</dbReference>
<evidence type="ECO:0000313" key="3">
    <source>
        <dbReference type="EMBL" id="QBQ56422.1"/>
    </source>
</evidence>
<protein>
    <submittedName>
        <fullName evidence="3">Polymer-forming cytoskeletal protein</fullName>
    </submittedName>
</protein>
<evidence type="ECO:0000313" key="4">
    <source>
        <dbReference type="Proteomes" id="UP000294325"/>
    </source>
</evidence>
<dbReference type="Pfam" id="PF04519">
    <property type="entry name" value="Bactofilin"/>
    <property type="match status" value="1"/>
</dbReference>
<dbReference type="InterPro" id="IPR007607">
    <property type="entry name" value="BacA/B"/>
</dbReference>
<dbReference type="EMBL" id="CP038033">
    <property type="protein sequence ID" value="QBQ56422.1"/>
    <property type="molecule type" value="Genomic_DNA"/>
</dbReference>
<keyword evidence="4" id="KW-1185">Reference proteome</keyword>
<evidence type="ECO:0000256" key="1">
    <source>
        <dbReference type="ARBA" id="ARBA00044755"/>
    </source>
</evidence>
<accession>A0A4P7C688</accession>
<dbReference type="Proteomes" id="UP000294325">
    <property type="component" value="Chromosome"/>
</dbReference>
<proteinExistence type="inferred from homology"/>
<evidence type="ECO:0000256" key="2">
    <source>
        <dbReference type="SAM" id="MobiDB-lite"/>
    </source>
</evidence>
<gene>
    <name evidence="3" type="ORF">E3U44_02340</name>
</gene>
<dbReference type="AlphaFoldDB" id="A0A4P7C688"/>
<name>A0A4P7C688_9GAMM</name>
<dbReference type="KEGG" id="nwr:E3U44_02340"/>
<dbReference type="OrthoDB" id="5294247at2"/>